<reference evidence="4 5" key="1">
    <citation type="submission" date="2017-03" db="EMBL/GenBank/DDBJ databases">
        <title>Genome Survey of Euroglyphus maynei.</title>
        <authorList>
            <person name="Arlian L.G."/>
            <person name="Morgan M.S."/>
            <person name="Rider S.D."/>
        </authorList>
    </citation>
    <scope>NUCLEOTIDE SEQUENCE [LARGE SCALE GENOMIC DNA]</scope>
    <source>
        <strain evidence="4">Arlian Lab</strain>
        <tissue evidence="4">Whole body</tissue>
    </source>
</reference>
<feature type="region of interest" description="Disordered" evidence="2">
    <location>
        <begin position="38"/>
        <end position="63"/>
    </location>
</feature>
<dbReference type="OrthoDB" id="424794at2759"/>
<evidence type="ECO:0000313" key="4">
    <source>
        <dbReference type="EMBL" id="OTF83290.1"/>
    </source>
</evidence>
<protein>
    <recommendedName>
        <fullName evidence="3">Pseudouridine synthase RsuA/RluA-like domain-containing protein</fullName>
    </recommendedName>
</protein>
<feature type="domain" description="Pseudouridine synthase RsuA/RluA-like" evidence="3">
    <location>
        <begin position="175"/>
        <end position="255"/>
    </location>
</feature>
<dbReference type="PROSITE" id="PS01129">
    <property type="entry name" value="PSI_RLU"/>
    <property type="match status" value="1"/>
</dbReference>
<keyword evidence="5" id="KW-1185">Reference proteome</keyword>
<sequence length="260" mass="30465">MIINHSCHYSPWNLIKYFTFRRNTLAMNTAVKRKTVDKDDDNDEIENNTKTKPDLPPAKKSRMNKVDLPKESLDVSDYYIDNGNRKVYPYHYTYHSYCKGRWFGKTLGELFADEFRALTPEIIGSKIEKGHLKVNGQPVPLNYQLNYNDFITHRIHRHEFPVLAAPIPIIHSDDDLLVIDKPPSIPVHACGKFRFNSIISILEKENNIKDLHLLHRLDRLTSGIMIMAKTKARAQKLHEQMRNREMHKEYLCRVDGHFPE</sequence>
<dbReference type="PANTHER" id="PTHR21600:SF40">
    <property type="entry name" value="PSEUDOURIDYLATE SYNTHASE RPUSD2"/>
    <property type="match status" value="1"/>
</dbReference>
<dbReference type="PROSITE" id="PS50889">
    <property type="entry name" value="S4"/>
    <property type="match status" value="1"/>
</dbReference>
<dbReference type="Proteomes" id="UP000194236">
    <property type="component" value="Unassembled WGS sequence"/>
</dbReference>
<organism evidence="4 5">
    <name type="scientific">Euroglyphus maynei</name>
    <name type="common">Mayne's house dust mite</name>
    <dbReference type="NCBI Taxonomy" id="6958"/>
    <lineage>
        <taxon>Eukaryota</taxon>
        <taxon>Metazoa</taxon>
        <taxon>Ecdysozoa</taxon>
        <taxon>Arthropoda</taxon>
        <taxon>Chelicerata</taxon>
        <taxon>Arachnida</taxon>
        <taxon>Acari</taxon>
        <taxon>Acariformes</taxon>
        <taxon>Sarcoptiformes</taxon>
        <taxon>Astigmata</taxon>
        <taxon>Psoroptidia</taxon>
        <taxon>Analgoidea</taxon>
        <taxon>Pyroglyphidae</taxon>
        <taxon>Pyroglyphinae</taxon>
        <taxon>Euroglyphus</taxon>
    </lineage>
</organism>
<evidence type="ECO:0000256" key="2">
    <source>
        <dbReference type="SAM" id="MobiDB-lite"/>
    </source>
</evidence>
<dbReference type="Gene3D" id="3.30.2350.10">
    <property type="entry name" value="Pseudouridine synthase"/>
    <property type="match status" value="1"/>
</dbReference>
<dbReference type="AlphaFoldDB" id="A0A1Y3BQP1"/>
<dbReference type="EMBL" id="MUJZ01004301">
    <property type="protein sequence ID" value="OTF83290.1"/>
    <property type="molecule type" value="Genomic_DNA"/>
</dbReference>
<dbReference type="InterPro" id="IPR006224">
    <property type="entry name" value="PsdUridine_synth_RluA-like_CS"/>
</dbReference>
<dbReference type="SUPFAM" id="SSF55120">
    <property type="entry name" value="Pseudouridine synthase"/>
    <property type="match status" value="1"/>
</dbReference>
<dbReference type="GO" id="GO:0003723">
    <property type="term" value="F:RNA binding"/>
    <property type="evidence" value="ECO:0007669"/>
    <property type="project" value="UniProtKB-KW"/>
</dbReference>
<accession>A0A1Y3BQP1</accession>
<dbReference type="Pfam" id="PF00849">
    <property type="entry name" value="PseudoU_synth_2"/>
    <property type="match status" value="1"/>
</dbReference>
<evidence type="ECO:0000256" key="1">
    <source>
        <dbReference type="PROSITE-ProRule" id="PRU00182"/>
    </source>
</evidence>
<proteinExistence type="predicted"/>
<gene>
    <name evidence="4" type="ORF">BLA29_008046</name>
</gene>
<dbReference type="InterPro" id="IPR020103">
    <property type="entry name" value="PsdUridine_synth_cat_dom_sf"/>
</dbReference>
<evidence type="ECO:0000313" key="5">
    <source>
        <dbReference type="Proteomes" id="UP000194236"/>
    </source>
</evidence>
<comment type="caution">
    <text evidence="4">The sequence shown here is derived from an EMBL/GenBank/DDBJ whole genome shotgun (WGS) entry which is preliminary data.</text>
</comment>
<dbReference type="GO" id="GO:0009982">
    <property type="term" value="F:pseudouridine synthase activity"/>
    <property type="evidence" value="ECO:0007669"/>
    <property type="project" value="InterPro"/>
</dbReference>
<dbReference type="GO" id="GO:0000455">
    <property type="term" value="P:enzyme-directed rRNA pseudouridine synthesis"/>
    <property type="evidence" value="ECO:0007669"/>
    <property type="project" value="TreeGrafter"/>
</dbReference>
<dbReference type="InterPro" id="IPR050188">
    <property type="entry name" value="RluA_PseudoU_synthase"/>
</dbReference>
<keyword evidence="1" id="KW-0694">RNA-binding</keyword>
<evidence type="ECO:0000259" key="3">
    <source>
        <dbReference type="Pfam" id="PF00849"/>
    </source>
</evidence>
<dbReference type="InterPro" id="IPR006145">
    <property type="entry name" value="PsdUridine_synth_RsuA/RluA"/>
</dbReference>
<dbReference type="PANTHER" id="PTHR21600">
    <property type="entry name" value="MITOCHONDRIAL RNA PSEUDOURIDINE SYNTHASE"/>
    <property type="match status" value="1"/>
</dbReference>
<name>A0A1Y3BQP1_EURMA</name>